<reference evidence="1 2" key="1">
    <citation type="submission" date="2017-04" db="EMBL/GenBank/DDBJ databases">
        <authorList>
            <person name="Afonso C.L."/>
            <person name="Miller P.J."/>
            <person name="Scott M.A."/>
            <person name="Spackman E."/>
            <person name="Goraichik I."/>
            <person name="Dimitrov K.M."/>
            <person name="Suarez D.L."/>
            <person name="Swayne D.E."/>
        </authorList>
    </citation>
    <scope>NUCLEOTIDE SEQUENCE [LARGE SCALE GENOMIC DNA]</scope>
    <source>
        <strain evidence="1 2">DSM 12816</strain>
    </source>
</reference>
<keyword evidence="2" id="KW-1185">Reference proteome</keyword>
<dbReference type="Proteomes" id="UP000192790">
    <property type="component" value="Unassembled WGS sequence"/>
</dbReference>
<organism evidence="1 2">
    <name type="scientific">Papillibacter cinnamivorans DSM 12816</name>
    <dbReference type="NCBI Taxonomy" id="1122930"/>
    <lineage>
        <taxon>Bacteria</taxon>
        <taxon>Bacillati</taxon>
        <taxon>Bacillota</taxon>
        <taxon>Clostridia</taxon>
        <taxon>Eubacteriales</taxon>
        <taxon>Oscillospiraceae</taxon>
        <taxon>Papillibacter</taxon>
    </lineage>
</organism>
<gene>
    <name evidence="1" type="ORF">SAMN02745168_2557</name>
</gene>
<proteinExistence type="predicted"/>
<dbReference type="OrthoDB" id="1634442at2"/>
<dbReference type="Gene3D" id="1.10.8.200">
    <property type="entry name" value="Replisome organizer (g39p helicase loader/inhibitor protein)"/>
    <property type="match status" value="1"/>
</dbReference>
<name>A0A1W2C6A5_9FIRM</name>
<dbReference type="RefSeq" id="WP_159448119.1">
    <property type="nucleotide sequence ID" value="NZ_FWXW01000007.1"/>
</dbReference>
<evidence type="ECO:0000313" key="1">
    <source>
        <dbReference type="EMBL" id="SMC80218.1"/>
    </source>
</evidence>
<dbReference type="AlphaFoldDB" id="A0A1W2C6A5"/>
<protein>
    <submittedName>
        <fullName evidence="1">Loader and inhibitor of phage G40P</fullName>
    </submittedName>
</protein>
<dbReference type="EMBL" id="FWXW01000007">
    <property type="protein sequence ID" value="SMC80218.1"/>
    <property type="molecule type" value="Genomic_DNA"/>
</dbReference>
<evidence type="ECO:0000313" key="2">
    <source>
        <dbReference type="Proteomes" id="UP000192790"/>
    </source>
</evidence>
<accession>A0A1W2C6A5</accession>
<sequence length="137" mass="15330">MTRQETLRLLSELRAAYPSFCRGLGKAELERVVEFWQELFAGETYEDAHAAVLELVSEGTKGFVPSQGAILQRCRKISAASSSLSESRRTLLKNAAEIRKYYHSLGIPSPAEAKRRGISYSDWRRMAETAEGRSCEG</sequence>